<dbReference type="GO" id="GO:0005737">
    <property type="term" value="C:cytoplasm"/>
    <property type="evidence" value="ECO:0007669"/>
    <property type="project" value="TreeGrafter"/>
</dbReference>
<feature type="binding site" evidence="6">
    <location>
        <position position="392"/>
    </location>
    <ligand>
        <name>substrate</name>
    </ligand>
</feature>
<organism evidence="9 10">
    <name type="scientific">Thermaerobacter marianensis (strain ATCC 700841 / DSM 12885 / JCM 10246 / 7p75a)</name>
    <dbReference type="NCBI Taxonomy" id="644966"/>
    <lineage>
        <taxon>Bacteria</taxon>
        <taxon>Bacillati</taxon>
        <taxon>Bacillota</taxon>
        <taxon>Clostridia</taxon>
        <taxon>Eubacteriales</taxon>
        <taxon>Clostridiales Family XVII. Incertae Sedis</taxon>
        <taxon>Thermaerobacter</taxon>
    </lineage>
</organism>
<comment type="catalytic activity">
    <reaction evidence="6">
        <text>(S)-dihydroorotate + H2O = N-carbamoyl-L-aspartate + H(+)</text>
        <dbReference type="Rhea" id="RHEA:24296"/>
        <dbReference type="ChEBI" id="CHEBI:15377"/>
        <dbReference type="ChEBI" id="CHEBI:15378"/>
        <dbReference type="ChEBI" id="CHEBI:30864"/>
        <dbReference type="ChEBI" id="CHEBI:32814"/>
        <dbReference type="EC" id="3.5.2.3"/>
    </reaction>
</comment>
<feature type="active site" evidence="6">
    <location>
        <position position="388"/>
    </location>
</feature>
<evidence type="ECO:0000256" key="1">
    <source>
        <dbReference type="ARBA" id="ARBA00002368"/>
    </source>
</evidence>
<evidence type="ECO:0000256" key="2">
    <source>
        <dbReference type="ARBA" id="ARBA00010286"/>
    </source>
</evidence>
<dbReference type="eggNOG" id="COG0044">
    <property type="taxonomic scope" value="Bacteria"/>
</dbReference>
<feature type="domain" description="Dihydroorotase catalytic" evidence="8">
    <location>
        <begin position="133"/>
        <end position="315"/>
    </location>
</feature>
<dbReference type="SUPFAM" id="SSF51556">
    <property type="entry name" value="Metallo-dependent hydrolases"/>
    <property type="match status" value="1"/>
</dbReference>
<comment type="similarity">
    <text evidence="2 6">Belongs to the metallo-dependent hydrolases superfamily. DHOase family. Class I DHOase subfamily.</text>
</comment>
<accession>E6SJH7</accession>
<comment type="function">
    <text evidence="1 6">Catalyzes the reversible cyclization of carbamoyl aspartate to dihydroorotate.</text>
</comment>
<feature type="binding site" evidence="6">
    <location>
        <position position="143"/>
    </location>
    <ligand>
        <name>Zn(2+)</name>
        <dbReference type="ChEBI" id="CHEBI:29105"/>
        <label>1</label>
    </ligand>
</feature>
<feature type="binding site" evidence="6">
    <location>
        <begin position="406"/>
        <end position="407"/>
    </location>
    <ligand>
        <name>substrate</name>
    </ligand>
</feature>
<dbReference type="EMBL" id="CP002344">
    <property type="protein sequence ID" value="ADU52132.1"/>
    <property type="molecule type" value="Genomic_DNA"/>
</dbReference>
<evidence type="ECO:0000256" key="7">
    <source>
        <dbReference type="SAM" id="MobiDB-lite"/>
    </source>
</evidence>
<dbReference type="PANTHER" id="PTHR43668:SF2">
    <property type="entry name" value="ALLANTOINASE"/>
    <property type="match status" value="1"/>
</dbReference>
<dbReference type="GO" id="GO:0044205">
    <property type="term" value="P:'de novo' UMP biosynthetic process"/>
    <property type="evidence" value="ECO:0007669"/>
    <property type="project" value="UniProtKB-UniRule"/>
</dbReference>
<proteinExistence type="inferred from homology"/>
<dbReference type="SUPFAM" id="SSF51338">
    <property type="entry name" value="Composite domain of metallo-dependent hydrolases"/>
    <property type="match status" value="2"/>
</dbReference>
<dbReference type="NCBIfam" id="TIGR00857">
    <property type="entry name" value="pyrC_multi"/>
    <property type="match status" value="1"/>
</dbReference>
<comment type="pathway">
    <text evidence="6">Pyrimidine metabolism; UMP biosynthesis via de novo pathway; (S)-dihydroorotate from bicarbonate: step 3/3.</text>
</comment>
<keyword evidence="3 6" id="KW-0479">Metal-binding</keyword>
<evidence type="ECO:0000313" key="9">
    <source>
        <dbReference type="EMBL" id="ADU52132.1"/>
    </source>
</evidence>
<feature type="binding site" evidence="6">
    <location>
        <position position="313"/>
    </location>
    <ligand>
        <name>Zn(2+)</name>
        <dbReference type="ChEBI" id="CHEBI:29105"/>
        <label>2</label>
    </ligand>
</feature>
<feature type="binding site" evidence="6">
    <location>
        <position position="175"/>
    </location>
    <ligand>
        <name>substrate</name>
    </ligand>
</feature>
<dbReference type="CDD" id="cd01317">
    <property type="entry name" value="DHOase_IIa"/>
    <property type="match status" value="1"/>
</dbReference>
<feature type="binding site" evidence="6">
    <location>
        <position position="233"/>
    </location>
    <ligand>
        <name>Zn(2+)</name>
        <dbReference type="ChEBI" id="CHEBI:29105"/>
        <label>2</label>
    </ligand>
</feature>
<dbReference type="GO" id="GO:0006145">
    <property type="term" value="P:purine nucleobase catabolic process"/>
    <property type="evidence" value="ECO:0007669"/>
    <property type="project" value="TreeGrafter"/>
</dbReference>
<evidence type="ECO:0000256" key="4">
    <source>
        <dbReference type="ARBA" id="ARBA00022801"/>
    </source>
</evidence>
<dbReference type="GO" id="GO:0008270">
    <property type="term" value="F:zinc ion binding"/>
    <property type="evidence" value="ECO:0007669"/>
    <property type="project" value="UniProtKB-UniRule"/>
</dbReference>
<keyword evidence="4 6" id="KW-0378">Hydrolase</keyword>
<dbReference type="InterPro" id="IPR024403">
    <property type="entry name" value="DHOase_cat"/>
</dbReference>
<dbReference type="Gene3D" id="3.20.20.140">
    <property type="entry name" value="Metal-dependent hydrolases"/>
    <property type="match status" value="1"/>
</dbReference>
<dbReference type="Gene3D" id="2.30.40.10">
    <property type="entry name" value="Urease, subunit C, domain 1"/>
    <property type="match status" value="2"/>
</dbReference>
<evidence type="ECO:0000256" key="6">
    <source>
        <dbReference type="HAMAP-Rule" id="MF_00220"/>
    </source>
</evidence>
<feature type="region of interest" description="Disordered" evidence="7">
    <location>
        <begin position="70"/>
        <end position="89"/>
    </location>
</feature>
<dbReference type="HAMAP" id="MF_00220_B">
    <property type="entry name" value="PyrC_classI_B"/>
    <property type="match status" value="1"/>
</dbReference>
<evidence type="ECO:0000256" key="5">
    <source>
        <dbReference type="ARBA" id="ARBA00022975"/>
    </source>
</evidence>
<feature type="binding site" evidence="6">
    <location>
        <begin position="143"/>
        <end position="145"/>
    </location>
    <ligand>
        <name>substrate</name>
    </ligand>
</feature>
<dbReference type="KEGG" id="tmr:Tmar_2051"/>
<dbReference type="InterPro" id="IPR004722">
    <property type="entry name" value="DHOase"/>
</dbReference>
<reference evidence="10" key="2">
    <citation type="journal article" date="2010" name="Stand. Genomic Sci.">
        <title>Complete genome sequence of Thermaerobacter marianensis type strain (7p75aT).</title>
        <authorList>
            <person name="Han C."/>
            <person name="Gu W."/>
            <person name="Zhang X."/>
            <person name="Lapidus A."/>
            <person name="Nolan M."/>
            <person name="Copeland A."/>
            <person name="Lucas S."/>
            <person name="Glavina Del Rio T."/>
            <person name="Tice H."/>
            <person name="Cheng J."/>
            <person name="Tapia R."/>
            <person name="Goodwin L."/>
            <person name="Pitluck S."/>
            <person name="Pagani I."/>
            <person name="Ivanova N."/>
            <person name="Mavromatis K."/>
            <person name="Mikhailova N."/>
            <person name="Pati A."/>
            <person name="Chen A."/>
            <person name="Palaniappan K."/>
            <person name="Land M."/>
            <person name="Hauser L."/>
            <person name="Chang Y."/>
            <person name="Jeffries C."/>
            <person name="Schneider S."/>
            <person name="Rohde M."/>
            <person name="Goker M."/>
            <person name="Pukall R."/>
            <person name="Woyke T."/>
            <person name="Bristow J."/>
            <person name="Eisen J."/>
            <person name="Markowitz V."/>
            <person name="Hugenholtz P."/>
            <person name="Kyrpides N."/>
            <person name="Klenk H."/>
            <person name="Detter J."/>
        </authorList>
    </citation>
    <scope>NUCLEOTIDE SEQUENCE [LARGE SCALE GENOMIC DNA]</scope>
    <source>
        <strain evidence="10">ATCC 700841 / DSM 12885 / JCM 10246 / 7p75a</strain>
    </source>
</reference>
<dbReference type="GO" id="GO:0004151">
    <property type="term" value="F:dihydroorotase activity"/>
    <property type="evidence" value="ECO:0007669"/>
    <property type="project" value="UniProtKB-UniRule"/>
</dbReference>
<dbReference type="PANTHER" id="PTHR43668">
    <property type="entry name" value="ALLANTOINASE"/>
    <property type="match status" value="1"/>
</dbReference>
<dbReference type="Pfam" id="PF12890">
    <property type="entry name" value="DHOase"/>
    <property type="match status" value="1"/>
</dbReference>
<feature type="binding site" evidence="6">
    <location>
        <position position="388"/>
    </location>
    <ligand>
        <name>Zn(2+)</name>
        <dbReference type="ChEBI" id="CHEBI:29105"/>
        <label>1</label>
    </ligand>
</feature>
<reference evidence="9 10" key="1">
    <citation type="journal article" date="2010" name="Stand. Genomic Sci.">
        <title>Complete genome sequence of Thermaerobacter marianensis type strain (7p75a).</title>
        <authorList>
            <person name="Han C."/>
            <person name="Gu W."/>
            <person name="Zhang X."/>
            <person name="Lapidus A."/>
            <person name="Nolan M."/>
            <person name="Copeland A."/>
            <person name="Lucas S."/>
            <person name="Del Rio T.G."/>
            <person name="Tice H."/>
            <person name="Cheng J.F."/>
            <person name="Tapia R."/>
            <person name="Goodwin L."/>
            <person name="Pitluck S."/>
            <person name="Pagani I."/>
            <person name="Ivanova N."/>
            <person name="Mavromatis K."/>
            <person name="Mikhailova N."/>
            <person name="Pati A."/>
            <person name="Chen A."/>
            <person name="Palaniappan K."/>
            <person name="Land M."/>
            <person name="Hauser L."/>
            <person name="Chang Y.J."/>
            <person name="Jeffries C.D."/>
            <person name="Schneider S."/>
            <person name="Rohde M."/>
            <person name="Goker M."/>
            <person name="Pukall R."/>
            <person name="Woyke T."/>
            <person name="Bristow J."/>
            <person name="Eisen J.A."/>
            <person name="Markowitz V."/>
            <person name="Hugenholtz P."/>
            <person name="Kyrpides N.C."/>
            <person name="Klenk H.P."/>
            <person name="Detter J.C."/>
        </authorList>
    </citation>
    <scope>NUCLEOTIDE SEQUENCE [LARGE SCALE GENOMIC DNA]</scope>
    <source>
        <strain evidence="10">ATCC 700841 / DSM 12885 / JCM 10246 / 7p75a</strain>
    </source>
</reference>
<dbReference type="UniPathway" id="UPA00070">
    <property type="reaction ID" value="UER00117"/>
</dbReference>
<dbReference type="GO" id="GO:0004038">
    <property type="term" value="F:allantoinase activity"/>
    <property type="evidence" value="ECO:0007669"/>
    <property type="project" value="TreeGrafter"/>
</dbReference>
<keyword evidence="5 6" id="KW-0665">Pyrimidine biosynthesis</keyword>
<dbReference type="InterPro" id="IPR050138">
    <property type="entry name" value="DHOase/Allantoinase_Hydrolase"/>
</dbReference>
<evidence type="ECO:0000313" key="10">
    <source>
        <dbReference type="Proteomes" id="UP000008915"/>
    </source>
</evidence>
<dbReference type="InterPro" id="IPR011059">
    <property type="entry name" value="Metal-dep_hydrolase_composite"/>
</dbReference>
<evidence type="ECO:0000259" key="8">
    <source>
        <dbReference type="Pfam" id="PF12890"/>
    </source>
</evidence>
<dbReference type="STRING" id="644966.Tmar_2051"/>
<feature type="binding site" evidence="6">
    <location>
        <position position="260"/>
    </location>
    <ligand>
        <name>Zn(2+)</name>
        <dbReference type="ChEBI" id="CHEBI:29105"/>
        <label>2</label>
    </ligand>
</feature>
<gene>
    <name evidence="6" type="primary">pyrC</name>
    <name evidence="9" type="ordered locus">Tmar_2051</name>
</gene>
<dbReference type="InterPro" id="IPR002195">
    <property type="entry name" value="Dihydroorotase_CS"/>
</dbReference>
<dbReference type="Proteomes" id="UP000008915">
    <property type="component" value="Chromosome"/>
</dbReference>
<dbReference type="EC" id="3.5.2.3" evidence="6"/>
<feature type="binding site" evidence="6">
    <location>
        <position position="361"/>
    </location>
    <ligand>
        <name>substrate</name>
    </ligand>
</feature>
<keyword evidence="10" id="KW-1185">Reference proteome</keyword>
<sequence>MTHPERPVNRLWIRGGRLIDPSQGLDGPGDVVVEDGRVVYAGPPLPDAAAAVRVTVPGAPAVAAGTPALAPHGPAAAPEAPAAGPAMGGSRAGLGAGHGATAAAASAPAPSDAAAAPLPPGRLSILDARGLWVVPGLIDPHVHLRTPGETHKETLATGGAAAAAGGFTAVACMPNTRPPLDDAIRVEWLAMKAAAQVPVRVYVVAAATRGLAGEEPAPYAALKAAGAVAVTDDGRPIARAGVMARVLEGAAAAGLPVLIHAEEPELSAGGAMHAGAVAAATGIPGIPDTAEAVMVARDLLLAERSGARLHVLHASAAATVDLVRWGKARGVPVTMEVTPHHLLLCDEDVAAAGFHPHWKMNPPLRSRRDREALLEAVADGTVDAIATDHAPHHALDKDAPFPEAAFGIVGLETALGLLLTHLVPDPLSPARLVELMARGPARILGVPGGTLRPGAPADVTLIDPEHRWVVEPEKFRSLGRNTPFAGWTLRGRAVCTLVGGREVFRLPGYPAPVAVPVEGGAEPGATWGPAGSFAPVAAAARSSEAQ</sequence>
<keyword evidence="6" id="KW-0862">Zinc</keyword>
<dbReference type="PROSITE" id="PS00483">
    <property type="entry name" value="DIHYDROOROTASE_2"/>
    <property type="match status" value="1"/>
</dbReference>
<protein>
    <recommendedName>
        <fullName evidence="6">Dihydroorotase</fullName>
        <shortName evidence="6">DHOase</shortName>
        <ecNumber evidence="6">3.5.2.3</ecNumber>
    </recommendedName>
</protein>
<name>E6SJH7_THEM7</name>
<comment type="cofactor">
    <cofactor evidence="6">
        <name>Zn(2+)</name>
        <dbReference type="ChEBI" id="CHEBI:29105"/>
    </cofactor>
    <text evidence="6">Binds 2 Zn(2+) ions per subunit.</text>
</comment>
<dbReference type="HOGENOM" id="CLU_015572_1_0_9"/>
<dbReference type="PROSITE" id="PS00482">
    <property type="entry name" value="DIHYDROOROTASE_1"/>
    <property type="match status" value="1"/>
</dbReference>
<dbReference type="InterPro" id="IPR032466">
    <property type="entry name" value="Metal_Hydrolase"/>
</dbReference>
<dbReference type="AlphaFoldDB" id="E6SJH7"/>
<dbReference type="RefSeq" id="WP_013496432.1">
    <property type="nucleotide sequence ID" value="NC_014831.1"/>
</dbReference>
<feature type="binding site" evidence="6">
    <location>
        <position position="141"/>
    </location>
    <ligand>
        <name>Zn(2+)</name>
        <dbReference type="ChEBI" id="CHEBI:29105"/>
        <label>1</label>
    </ligand>
</feature>
<evidence type="ECO:0000256" key="3">
    <source>
        <dbReference type="ARBA" id="ARBA00022723"/>
    </source>
</evidence>
<feature type="compositionally biased region" description="Low complexity" evidence="7">
    <location>
        <begin position="70"/>
        <end position="85"/>
    </location>
</feature>
<feature type="binding site" evidence="6">
    <location>
        <position position="233"/>
    </location>
    <ligand>
        <name>Zn(2+)</name>
        <dbReference type="ChEBI" id="CHEBI:29105"/>
        <label>1</label>
    </ligand>
</feature>